<gene>
    <name evidence="1" type="ORF">NM688_g936</name>
</gene>
<evidence type="ECO:0000313" key="1">
    <source>
        <dbReference type="EMBL" id="KAJ3558433.1"/>
    </source>
</evidence>
<evidence type="ECO:0000313" key="2">
    <source>
        <dbReference type="Proteomes" id="UP001148662"/>
    </source>
</evidence>
<keyword evidence="2" id="KW-1185">Reference proteome</keyword>
<reference evidence="1" key="1">
    <citation type="submission" date="2022-07" db="EMBL/GenBank/DDBJ databases">
        <title>Genome Sequence of Phlebia brevispora.</title>
        <authorList>
            <person name="Buettner E."/>
        </authorList>
    </citation>
    <scope>NUCLEOTIDE SEQUENCE</scope>
    <source>
        <strain evidence="1">MPL23</strain>
    </source>
</reference>
<dbReference type="Proteomes" id="UP001148662">
    <property type="component" value="Unassembled WGS sequence"/>
</dbReference>
<protein>
    <submittedName>
        <fullName evidence="1">Uncharacterized protein</fullName>
    </submittedName>
</protein>
<sequence length="137" mass="15441">MTDPIPTYTHIVRKFVEEHPNLAFLDIIEPGISGNIDGYSTHGQSNDFIRALWAPRPIISAGGYTRETALEVAETSGKTRLAFETLQAAITDCKELGRRESHYLNAPASFWRDKRFDSGFEPFGDTVRRRLAMLGRI</sequence>
<comment type="caution">
    <text evidence="1">The sequence shown here is derived from an EMBL/GenBank/DDBJ whole genome shotgun (WGS) entry which is preliminary data.</text>
</comment>
<dbReference type="EMBL" id="JANHOG010000089">
    <property type="protein sequence ID" value="KAJ3558433.1"/>
    <property type="molecule type" value="Genomic_DNA"/>
</dbReference>
<accession>A0ACC1TCR9</accession>
<proteinExistence type="predicted"/>
<name>A0ACC1TCR9_9APHY</name>
<organism evidence="1 2">
    <name type="scientific">Phlebia brevispora</name>
    <dbReference type="NCBI Taxonomy" id="194682"/>
    <lineage>
        <taxon>Eukaryota</taxon>
        <taxon>Fungi</taxon>
        <taxon>Dikarya</taxon>
        <taxon>Basidiomycota</taxon>
        <taxon>Agaricomycotina</taxon>
        <taxon>Agaricomycetes</taxon>
        <taxon>Polyporales</taxon>
        <taxon>Meruliaceae</taxon>
        <taxon>Phlebia</taxon>
    </lineage>
</organism>